<gene>
    <name evidence="2" type="ORF">GCM10009801_36220</name>
</gene>
<sequence>MGLGEGTQALRLARAGHQVTGLENDPALLDVVRDALEREPEGIRERFKLVPGTGQDTGVHFLPGTFDVVLCHGVLMEARDPESTLAGLARVLDAGGLLSLVIRNEAARAMRPGLDGDWDAAQAALNAAHAATADDRAFRLEGLTSLLQRIGTPLDRWYGVDVFSSRPAEDGTDDERALVAEALAGRTDPYRSVAALLHLCGVRG</sequence>
<keyword evidence="3" id="KW-1185">Reference proteome</keyword>
<reference evidence="2 3" key="1">
    <citation type="journal article" date="2019" name="Int. J. Syst. Evol. Microbiol.">
        <title>The Global Catalogue of Microorganisms (GCM) 10K type strain sequencing project: providing services to taxonomists for standard genome sequencing and annotation.</title>
        <authorList>
            <consortium name="The Broad Institute Genomics Platform"/>
            <consortium name="The Broad Institute Genome Sequencing Center for Infectious Disease"/>
            <person name="Wu L."/>
            <person name="Ma J."/>
        </authorList>
    </citation>
    <scope>NUCLEOTIDE SEQUENCE [LARGE SCALE GENOMIC DNA]</scope>
    <source>
        <strain evidence="2 3">JCM 15478</strain>
    </source>
</reference>
<keyword evidence="2" id="KW-0489">Methyltransferase</keyword>
<dbReference type="GO" id="GO:0032259">
    <property type="term" value="P:methylation"/>
    <property type="evidence" value="ECO:0007669"/>
    <property type="project" value="UniProtKB-KW"/>
</dbReference>
<feature type="domain" description="Methyltransferase type 11" evidence="1">
    <location>
        <begin position="1"/>
        <end position="99"/>
    </location>
</feature>
<proteinExistence type="predicted"/>
<protein>
    <submittedName>
        <fullName evidence="2">Methyltransferase domain-containing protein</fullName>
    </submittedName>
</protein>
<name>A0ABN2W0Z2_9ACTN</name>
<dbReference type="Proteomes" id="UP001500016">
    <property type="component" value="Unassembled WGS sequence"/>
</dbReference>
<accession>A0ABN2W0Z2</accession>
<dbReference type="Gene3D" id="3.40.50.150">
    <property type="entry name" value="Vaccinia Virus protein VP39"/>
    <property type="match status" value="1"/>
</dbReference>
<dbReference type="SUPFAM" id="SSF53335">
    <property type="entry name" value="S-adenosyl-L-methionine-dependent methyltransferases"/>
    <property type="match status" value="1"/>
</dbReference>
<evidence type="ECO:0000259" key="1">
    <source>
        <dbReference type="Pfam" id="PF08241"/>
    </source>
</evidence>
<keyword evidence="2" id="KW-0808">Transferase</keyword>
<dbReference type="CDD" id="cd02440">
    <property type="entry name" value="AdoMet_MTases"/>
    <property type="match status" value="1"/>
</dbReference>
<organism evidence="2 3">
    <name type="scientific">Streptomyces albiaxialis</name>
    <dbReference type="NCBI Taxonomy" id="329523"/>
    <lineage>
        <taxon>Bacteria</taxon>
        <taxon>Bacillati</taxon>
        <taxon>Actinomycetota</taxon>
        <taxon>Actinomycetes</taxon>
        <taxon>Kitasatosporales</taxon>
        <taxon>Streptomycetaceae</taxon>
        <taxon>Streptomyces</taxon>
    </lineage>
</organism>
<dbReference type="GO" id="GO:0008168">
    <property type="term" value="F:methyltransferase activity"/>
    <property type="evidence" value="ECO:0007669"/>
    <property type="project" value="UniProtKB-KW"/>
</dbReference>
<evidence type="ECO:0000313" key="2">
    <source>
        <dbReference type="EMBL" id="GAA2078956.1"/>
    </source>
</evidence>
<dbReference type="InterPro" id="IPR029063">
    <property type="entry name" value="SAM-dependent_MTases_sf"/>
</dbReference>
<dbReference type="InterPro" id="IPR013216">
    <property type="entry name" value="Methyltransf_11"/>
</dbReference>
<dbReference type="Pfam" id="PF08241">
    <property type="entry name" value="Methyltransf_11"/>
    <property type="match status" value="1"/>
</dbReference>
<comment type="caution">
    <text evidence="2">The sequence shown here is derived from an EMBL/GenBank/DDBJ whole genome shotgun (WGS) entry which is preliminary data.</text>
</comment>
<evidence type="ECO:0000313" key="3">
    <source>
        <dbReference type="Proteomes" id="UP001500016"/>
    </source>
</evidence>
<dbReference type="EMBL" id="BAAAPE010000008">
    <property type="protein sequence ID" value="GAA2078956.1"/>
    <property type="molecule type" value="Genomic_DNA"/>
</dbReference>